<feature type="region of interest" description="Disordered" evidence="1">
    <location>
        <begin position="287"/>
        <end position="311"/>
    </location>
</feature>
<evidence type="ECO:0000313" key="3">
    <source>
        <dbReference type="Proteomes" id="UP001162131"/>
    </source>
</evidence>
<feature type="region of interest" description="Disordered" evidence="1">
    <location>
        <begin position="148"/>
        <end position="167"/>
    </location>
</feature>
<sequence length="311" mass="35048">MQKVINMQKRRATTELTREGEVIPQYEEETVGEDSTPQEISQRKIFRARRPQKAAQAASTEPTSFKLKTQLVSEDLESKLLEAKPAQFSFLDLPDVEVREASPVKAPPPPPPKPVEPILKTPTISAFSGILKDLKEKKEDDIVSSFIKTASSQEAAPPSESPKFQDPIKPTQTSHFVLVEGKLSVNGASRGEGFIEIARADVGEKKVNLLIFRNSFKSIIYQAALAESSSWKECEKQEESDDEEEKEEASIEIVVYRKTDKLRAETCKVRCGKLSKIKLMEELEKVKKETKKNTDKEEIKTKDKKLEEKAK</sequence>
<protein>
    <submittedName>
        <fullName evidence="2">Uncharacterized protein</fullName>
    </submittedName>
</protein>
<comment type="caution">
    <text evidence="2">The sequence shown here is derived from an EMBL/GenBank/DDBJ whole genome shotgun (WGS) entry which is preliminary data.</text>
</comment>
<proteinExistence type="predicted"/>
<accession>A0AAU9JS51</accession>
<feature type="region of interest" description="Disordered" evidence="1">
    <location>
        <begin position="1"/>
        <end position="41"/>
    </location>
</feature>
<dbReference type="AlphaFoldDB" id="A0AAU9JS51"/>
<keyword evidence="3" id="KW-1185">Reference proteome</keyword>
<name>A0AAU9JS51_9CILI</name>
<dbReference type="Proteomes" id="UP001162131">
    <property type="component" value="Unassembled WGS sequence"/>
</dbReference>
<feature type="compositionally biased region" description="Basic and acidic residues" evidence="1">
    <location>
        <begin position="12"/>
        <end position="21"/>
    </location>
</feature>
<gene>
    <name evidence="2" type="ORF">BSTOLATCC_MIC48018</name>
</gene>
<reference evidence="2" key="1">
    <citation type="submission" date="2021-09" db="EMBL/GenBank/DDBJ databases">
        <authorList>
            <consortium name="AG Swart"/>
            <person name="Singh M."/>
            <person name="Singh A."/>
            <person name="Seah K."/>
            <person name="Emmerich C."/>
        </authorList>
    </citation>
    <scope>NUCLEOTIDE SEQUENCE</scope>
    <source>
        <strain evidence="2">ATCC30299</strain>
    </source>
</reference>
<feature type="compositionally biased region" description="Low complexity" evidence="1">
    <location>
        <begin position="150"/>
        <end position="162"/>
    </location>
</feature>
<dbReference type="EMBL" id="CAJZBQ010000047">
    <property type="protein sequence ID" value="CAG9329190.1"/>
    <property type="molecule type" value="Genomic_DNA"/>
</dbReference>
<evidence type="ECO:0000256" key="1">
    <source>
        <dbReference type="SAM" id="MobiDB-lite"/>
    </source>
</evidence>
<evidence type="ECO:0000313" key="2">
    <source>
        <dbReference type="EMBL" id="CAG9329190.1"/>
    </source>
</evidence>
<organism evidence="2 3">
    <name type="scientific">Blepharisma stoltei</name>
    <dbReference type="NCBI Taxonomy" id="1481888"/>
    <lineage>
        <taxon>Eukaryota</taxon>
        <taxon>Sar</taxon>
        <taxon>Alveolata</taxon>
        <taxon>Ciliophora</taxon>
        <taxon>Postciliodesmatophora</taxon>
        <taxon>Heterotrichea</taxon>
        <taxon>Heterotrichida</taxon>
        <taxon>Blepharismidae</taxon>
        <taxon>Blepharisma</taxon>
    </lineage>
</organism>